<dbReference type="PROSITE" id="PS50110">
    <property type="entry name" value="RESPONSE_REGULATORY"/>
    <property type="match status" value="1"/>
</dbReference>
<dbReference type="GO" id="GO:0000160">
    <property type="term" value="P:phosphorelay signal transduction system"/>
    <property type="evidence" value="ECO:0007669"/>
    <property type="project" value="InterPro"/>
</dbReference>
<dbReference type="Proteomes" id="UP000007360">
    <property type="component" value="Unassembled WGS sequence"/>
</dbReference>
<name>K2R9L1_METFP</name>
<dbReference type="InterPro" id="IPR001789">
    <property type="entry name" value="Sig_transdc_resp-reg_receiver"/>
</dbReference>
<reference evidence="4 5" key="1">
    <citation type="journal article" date="2012" name="J. Bacteriol.">
        <title>Draft genome sequence of Methanobacterium formicicum DSM 3637, an archaebacterium isolated from the methane producer amoeba Pelomyxa palustris.</title>
        <authorList>
            <person name="Gutierrez G."/>
        </authorList>
    </citation>
    <scope>NUCLEOTIDE SEQUENCE [LARGE SCALE GENOMIC DNA]</scope>
    <source>
        <strain evidence="5">DSM 3637 / PP1</strain>
    </source>
</reference>
<keyword evidence="5" id="KW-1185">Reference proteome</keyword>
<evidence type="ECO:0000256" key="1">
    <source>
        <dbReference type="ARBA" id="ARBA00022553"/>
    </source>
</evidence>
<organism evidence="4 5">
    <name type="scientific">Methanobacterium formicicum (strain DSM 3637 / PP1)</name>
    <dbReference type="NCBI Taxonomy" id="1204725"/>
    <lineage>
        <taxon>Archaea</taxon>
        <taxon>Methanobacteriati</taxon>
        <taxon>Methanobacteriota</taxon>
        <taxon>Methanomada group</taxon>
        <taxon>Methanobacteria</taxon>
        <taxon>Methanobacteriales</taxon>
        <taxon>Methanobacteriaceae</taxon>
        <taxon>Methanobacterium</taxon>
    </lineage>
</organism>
<dbReference type="CDD" id="cd17534">
    <property type="entry name" value="REC_DC-like"/>
    <property type="match status" value="1"/>
</dbReference>
<protein>
    <submittedName>
        <fullName evidence="4">Response regulator receiver protein</fullName>
    </submittedName>
</protein>
<dbReference type="SMART" id="SM00448">
    <property type="entry name" value="REC"/>
    <property type="match status" value="1"/>
</dbReference>
<dbReference type="OrthoDB" id="2830at2157"/>
<evidence type="ECO:0000256" key="2">
    <source>
        <dbReference type="PROSITE-ProRule" id="PRU00169"/>
    </source>
</evidence>
<keyword evidence="1 2" id="KW-0597">Phosphoprotein</keyword>
<evidence type="ECO:0000313" key="5">
    <source>
        <dbReference type="Proteomes" id="UP000007360"/>
    </source>
</evidence>
<dbReference type="EMBL" id="AMPO01000010">
    <property type="protein sequence ID" value="EKF85019.1"/>
    <property type="molecule type" value="Genomic_DNA"/>
</dbReference>
<dbReference type="Pfam" id="PF18546">
    <property type="entry name" value="MetOD1"/>
    <property type="match status" value="1"/>
</dbReference>
<comment type="caution">
    <text evidence="4">The sequence shown here is derived from an EMBL/GenBank/DDBJ whole genome shotgun (WGS) entry which is preliminary data.</text>
</comment>
<feature type="domain" description="Response regulatory" evidence="3">
    <location>
        <begin position="5"/>
        <end position="120"/>
    </location>
</feature>
<evidence type="ECO:0000313" key="4">
    <source>
        <dbReference type="EMBL" id="EKF85019.1"/>
    </source>
</evidence>
<proteinExistence type="predicted"/>
<gene>
    <name evidence="4" type="ORF">A994_10389</name>
</gene>
<dbReference type="PANTHER" id="PTHR44591">
    <property type="entry name" value="STRESS RESPONSE REGULATOR PROTEIN 1"/>
    <property type="match status" value="1"/>
</dbReference>
<sequence>MTKSRILVVEDEAIVAMGIKQKLEDLGHQVVDIVFTGEDAVQTALNKQPELILMDIVLKGSMDGIEAAAKIRNQLDIPVIYLTAYSDEEVLERARMTEPYGYIIKPFKKSELNANIEMALYKHAEDQKKSETVKKQVLADFYDFILNSLPTTADQSDAEIRDTLLNIFASRLEEDMRPRFELELGDIVEEQNLNDLESIYNAYLDWVAKLFADFGVQTKIEAKGRVHLFEFLNCPWIEDAKKKPVFCLNCQSIMQQTFGWTGMEGDVEKKATIADGSDKCIFKFKVPFMEEDK</sequence>
<dbReference type="PATRIC" id="fig|1204725.3.peg.2092"/>
<dbReference type="InterPro" id="IPR041359">
    <property type="entry name" value="MetOD1"/>
</dbReference>
<evidence type="ECO:0000259" key="3">
    <source>
        <dbReference type="PROSITE" id="PS50110"/>
    </source>
</evidence>
<dbReference type="RefSeq" id="WP_004031536.1">
    <property type="nucleotide sequence ID" value="NZ_AMPO01000010.1"/>
</dbReference>
<accession>K2R9L1</accession>
<dbReference type="AlphaFoldDB" id="K2R9L1"/>
<dbReference type="Pfam" id="PF00072">
    <property type="entry name" value="Response_reg"/>
    <property type="match status" value="1"/>
</dbReference>
<dbReference type="PANTHER" id="PTHR44591:SF3">
    <property type="entry name" value="RESPONSE REGULATORY DOMAIN-CONTAINING PROTEIN"/>
    <property type="match status" value="1"/>
</dbReference>
<feature type="modified residue" description="4-aspartylphosphate" evidence="2">
    <location>
        <position position="55"/>
    </location>
</feature>
<dbReference type="InterPro" id="IPR011006">
    <property type="entry name" value="CheY-like_superfamily"/>
</dbReference>
<dbReference type="Gene3D" id="3.40.50.2300">
    <property type="match status" value="1"/>
</dbReference>
<dbReference type="SUPFAM" id="SSF52172">
    <property type="entry name" value="CheY-like"/>
    <property type="match status" value="1"/>
</dbReference>
<dbReference type="InterPro" id="IPR050595">
    <property type="entry name" value="Bact_response_regulator"/>
</dbReference>